<comment type="caution">
    <text evidence="1">The sequence shown here is derived from an EMBL/GenBank/DDBJ whole genome shotgun (WGS) entry which is preliminary data.</text>
</comment>
<proteinExistence type="predicted"/>
<organism evidence="1 2">
    <name type="scientific">Faecalibacterium prausnitzii</name>
    <dbReference type="NCBI Taxonomy" id="853"/>
    <lineage>
        <taxon>Bacteria</taxon>
        <taxon>Bacillati</taxon>
        <taxon>Bacillota</taxon>
        <taxon>Clostridia</taxon>
        <taxon>Eubacteriales</taxon>
        <taxon>Oscillospiraceae</taxon>
        <taxon>Faecalibacterium</taxon>
    </lineage>
</organism>
<dbReference type="AlphaFoldDB" id="A0A2A7AW87"/>
<name>A0A2A7AW87_9FIRM</name>
<dbReference type="Proteomes" id="UP000220480">
    <property type="component" value="Unassembled WGS sequence"/>
</dbReference>
<dbReference type="EMBL" id="NMTZ01000026">
    <property type="protein sequence ID" value="PDX83403.1"/>
    <property type="molecule type" value="Genomic_DNA"/>
</dbReference>
<protein>
    <submittedName>
        <fullName evidence="1">Uncharacterized protein</fullName>
    </submittedName>
</protein>
<evidence type="ECO:0000313" key="1">
    <source>
        <dbReference type="EMBL" id="PDX83403.1"/>
    </source>
</evidence>
<gene>
    <name evidence="1" type="ORF">CGS59_10975</name>
</gene>
<evidence type="ECO:0000313" key="2">
    <source>
        <dbReference type="Proteomes" id="UP000220480"/>
    </source>
</evidence>
<sequence>MVLICDDQGLSEDDYKKFDEVVAYKKVLLTADIKHEKKYDWCQFLDIYVGQKQVGTYNGKTLKGGWLFEYIWDYVTFLNE</sequence>
<accession>A0A2A7AW87</accession>
<reference evidence="1 2" key="1">
    <citation type="journal article" date="2017" name="Front. Microbiol.">
        <title>New Insights into the Diversity of the Genus Faecalibacterium.</title>
        <authorList>
            <person name="Benevides L."/>
            <person name="Burman S."/>
            <person name="Martin R."/>
            <person name="Robert V."/>
            <person name="Thomas M."/>
            <person name="Miquel S."/>
            <person name="Chain F."/>
            <person name="Sokol H."/>
            <person name="Bermudez-Humaran L.G."/>
            <person name="Morrison M."/>
            <person name="Langella P."/>
            <person name="Azevedo V.A."/>
            <person name="Chatel J.M."/>
            <person name="Soares S."/>
        </authorList>
    </citation>
    <scope>NUCLEOTIDE SEQUENCE [LARGE SCALE GENOMIC DNA]</scope>
    <source>
        <strain evidence="1 2">CNCM I 4644</strain>
    </source>
</reference>